<keyword evidence="2" id="KW-0808">Transferase</keyword>
<protein>
    <submittedName>
        <fullName evidence="2">FkbM family methyltransferase</fullName>
    </submittedName>
</protein>
<keyword evidence="3" id="KW-1185">Reference proteome</keyword>
<dbReference type="NCBIfam" id="TIGR01444">
    <property type="entry name" value="fkbM_fam"/>
    <property type="match status" value="1"/>
</dbReference>
<dbReference type="EMBL" id="JAAKZH010000004">
    <property type="protein sequence ID" value="NGO64937.1"/>
    <property type="molecule type" value="Genomic_DNA"/>
</dbReference>
<organism evidence="2 3">
    <name type="scientific">Rhizobium daejeonense</name>
    <dbReference type="NCBI Taxonomy" id="240521"/>
    <lineage>
        <taxon>Bacteria</taxon>
        <taxon>Pseudomonadati</taxon>
        <taxon>Pseudomonadota</taxon>
        <taxon>Alphaproteobacteria</taxon>
        <taxon>Hyphomicrobiales</taxon>
        <taxon>Rhizobiaceae</taxon>
        <taxon>Rhizobium/Agrobacterium group</taxon>
        <taxon>Rhizobium</taxon>
    </lineage>
</organism>
<dbReference type="Pfam" id="PF05050">
    <property type="entry name" value="Methyltransf_21"/>
    <property type="match status" value="1"/>
</dbReference>
<proteinExistence type="predicted"/>
<dbReference type="RefSeq" id="WP_163902838.1">
    <property type="nucleotide sequence ID" value="NZ_CP048427.1"/>
</dbReference>
<comment type="caution">
    <text evidence="2">The sequence shown here is derived from an EMBL/GenBank/DDBJ whole genome shotgun (WGS) entry which is preliminary data.</text>
</comment>
<dbReference type="SUPFAM" id="SSF53335">
    <property type="entry name" value="S-adenosyl-L-methionine-dependent methyltransferases"/>
    <property type="match status" value="1"/>
</dbReference>
<keyword evidence="2" id="KW-0489">Methyltransferase</keyword>
<evidence type="ECO:0000259" key="1">
    <source>
        <dbReference type="Pfam" id="PF05050"/>
    </source>
</evidence>
<name>A0A6M1S6K0_9HYPH</name>
<reference evidence="2 3" key="1">
    <citation type="submission" date="2020-02" db="EMBL/GenBank/DDBJ databases">
        <title>Genome sequence of the type strain CCBAU10050 of Rhizobium daejeonense.</title>
        <authorList>
            <person name="Gao J."/>
            <person name="Sun J."/>
        </authorList>
    </citation>
    <scope>NUCLEOTIDE SEQUENCE [LARGE SCALE GENOMIC DNA]</scope>
    <source>
        <strain evidence="2 3">CCBAU10050</strain>
    </source>
</reference>
<feature type="domain" description="Methyltransferase FkbM" evidence="1">
    <location>
        <begin position="208"/>
        <end position="350"/>
    </location>
</feature>
<dbReference type="AlphaFoldDB" id="A0A6M1S6K0"/>
<evidence type="ECO:0000313" key="3">
    <source>
        <dbReference type="Proteomes" id="UP000477849"/>
    </source>
</evidence>
<accession>A0A6M1S6K0</accession>
<dbReference type="GO" id="GO:0032259">
    <property type="term" value="P:methylation"/>
    <property type="evidence" value="ECO:0007669"/>
    <property type="project" value="UniProtKB-KW"/>
</dbReference>
<dbReference type="GO" id="GO:0008168">
    <property type="term" value="F:methyltransferase activity"/>
    <property type="evidence" value="ECO:0007669"/>
    <property type="project" value="UniProtKB-KW"/>
</dbReference>
<gene>
    <name evidence="2" type="ORF">G6N76_14805</name>
</gene>
<dbReference type="InterPro" id="IPR006342">
    <property type="entry name" value="FkbM_mtfrase"/>
</dbReference>
<dbReference type="InterPro" id="IPR029063">
    <property type="entry name" value="SAM-dependent_MTases_sf"/>
</dbReference>
<dbReference type="PANTHER" id="PTHR34203:SF15">
    <property type="entry name" value="SLL1173 PROTEIN"/>
    <property type="match status" value="1"/>
</dbReference>
<dbReference type="InterPro" id="IPR052514">
    <property type="entry name" value="SAM-dependent_MTase"/>
</dbReference>
<evidence type="ECO:0000313" key="2">
    <source>
        <dbReference type="EMBL" id="NGO64937.1"/>
    </source>
</evidence>
<dbReference type="Proteomes" id="UP000477849">
    <property type="component" value="Unassembled WGS sequence"/>
</dbReference>
<dbReference type="Gene3D" id="3.40.50.150">
    <property type="entry name" value="Vaccinia Virus protein VP39"/>
    <property type="match status" value="1"/>
</dbReference>
<sequence>MLHFDRLQSQVPDPAVIEFSCACLGPWVLTLDKLLIWFRAPALAANNKVNKRHKPHTRLRAYEYRDSRISYWGEKMNEIVNTGLLRQIDGLYQMLSHPLQEQASSKGIKIKVTAHYLDFIRESEIVRIALKHLVYAGDIIKYFDYYFTSVVPVRFNGHKLVDYSIPKYHEIHGYDFGPIYFPSFSEPMVTTEQYLDFAKLSPGCVVLDLGAYAGLTSIMFKDIVGPTGTVIAVDADAQNVAAIEKNFRHYKQRTANDIELIHAAVWSHCDGLEFSSEGNMGSSASQIVGGRRGDVVFVKSLTLDAIAAMKSLERLDFIKCDVEGAEAVIFENAEMLHRLKPRIIIEPHFVGGVLTIQKCAQDLAKYGYVCKPLTQIGIDIPLLEAHPPIG</sequence>
<dbReference type="PANTHER" id="PTHR34203">
    <property type="entry name" value="METHYLTRANSFERASE, FKBM FAMILY PROTEIN"/>
    <property type="match status" value="1"/>
</dbReference>